<evidence type="ECO:0000256" key="1">
    <source>
        <dbReference type="ARBA" id="ARBA00038473"/>
    </source>
</evidence>
<dbReference type="SUPFAM" id="SSF56601">
    <property type="entry name" value="beta-lactamase/transpeptidase-like"/>
    <property type="match status" value="1"/>
</dbReference>
<dbReference type="Proteomes" id="UP000091956">
    <property type="component" value="Unassembled WGS sequence"/>
</dbReference>
<feature type="chain" id="PRO_5015199820" evidence="2">
    <location>
        <begin position="23"/>
        <end position="588"/>
    </location>
</feature>
<feature type="domain" description="Beta-lactamase-like ARB-00930-like C-terminal" evidence="4">
    <location>
        <begin position="422"/>
        <end position="585"/>
    </location>
</feature>
<proteinExistence type="inferred from homology"/>
<accession>A0A2P2SW86</accession>
<dbReference type="GeneID" id="28834112"/>
<keyword evidence="6" id="KW-1185">Reference proteome</keyword>
<dbReference type="Pfam" id="PF00144">
    <property type="entry name" value="Beta-lactamase"/>
    <property type="match status" value="1"/>
</dbReference>
<dbReference type="Gene3D" id="3.40.710.10">
    <property type="entry name" value="DD-peptidase/beta-lactamase superfamily"/>
    <property type="match status" value="1"/>
</dbReference>
<reference evidence="5 6" key="1">
    <citation type="submission" date="2016-03" db="EMBL/GenBank/DDBJ databases">
        <title>Comparative genomics of Pseudogymnoascus destructans, the fungus causing white-nose syndrome of bats.</title>
        <authorList>
            <person name="Palmer J.M."/>
            <person name="Drees K.P."/>
            <person name="Foster J.T."/>
            <person name="Lindner D.L."/>
        </authorList>
    </citation>
    <scope>NUCLEOTIDE SEQUENCE [LARGE SCALE GENOMIC DNA]</scope>
    <source>
        <strain evidence="5 6">UAMH 10579</strain>
    </source>
</reference>
<gene>
    <name evidence="5" type="ORF">VE01_00726</name>
</gene>
<keyword evidence="2" id="KW-0732">Signal</keyword>
<reference evidence="6" key="2">
    <citation type="journal article" date="2018" name="Nat. Commun.">
        <title>Extreme sensitivity to ultraviolet light in the fungal pathogen causing white-nose syndrome of bats.</title>
        <authorList>
            <person name="Palmer J.M."/>
            <person name="Drees K.P."/>
            <person name="Foster J.T."/>
            <person name="Lindner D.L."/>
        </authorList>
    </citation>
    <scope>NUCLEOTIDE SEQUENCE [LARGE SCALE GENOMIC DNA]</scope>
    <source>
        <strain evidence="6">UAMH 10579</strain>
    </source>
</reference>
<evidence type="ECO:0000313" key="5">
    <source>
        <dbReference type="EMBL" id="OBU01103.2"/>
    </source>
</evidence>
<evidence type="ECO:0000256" key="2">
    <source>
        <dbReference type="SAM" id="SignalP"/>
    </source>
</evidence>
<dbReference type="AlphaFoldDB" id="A0A2P2SW86"/>
<feature type="domain" description="Beta-lactamase-related" evidence="3">
    <location>
        <begin position="91"/>
        <end position="412"/>
    </location>
</feature>
<comment type="similarity">
    <text evidence="1">Belongs to the beta-lactamase family.</text>
</comment>
<dbReference type="Pfam" id="PF26335">
    <property type="entry name" value="ARB_00930_C"/>
    <property type="match status" value="1"/>
</dbReference>
<sequence length="588" mass="63619">MFLTRILGIVASFIYFARSSVADHSCPPDGPLLPRPMTLASQAEFKAAGTQLSHILDSVINDKIEAGFSVENTSFSISITTLDDRHGNPAWQYHHRGANNVKGTKNVDGDTQYLIGSISKVFTDLLLLKSGLNLDDPITKYLPELISNDSLINWKDISLRALGAHLGGIQGFYGYPEMSYTVPDFEQLGFPKLSDDDFPQCGVLGMSKGCNKKQLLAGLRDTAPVTTPGLRPAYSSISFVLLSYAMEAATGKNFTQYLGEQVIKPLHLPGTGASPGNDKKAAIPPIENSWGSDYGDNVPGGGLYSTTNDMSQFIRSILTHKILSQTEVNTWLKPLSTTPQLNTLVGMPWEIYRSNILTPDHPHTVDVYSKRGSAMGYEAYMGIIDQYGLGFTILTAGGFSEAATNLADTLIAILLPAAEKATRSEAQEYVGNFTSSKEHESAIITTMDNGPGLILSNLTRNGSNIVGAIKSLWASQPVPLGGLSETLRLYPAGVSRSIRVTECVNGKEQTKTQVEEEWRLQFDIVSGNEAPGKLPSTYLVAGACGTFQTPGLLVYGGEALDRIVFVKEHGKVVGVKVPSLRVEFDVRE</sequence>
<dbReference type="PANTHER" id="PTHR22935">
    <property type="entry name" value="PENICILLIN-BINDING PROTEIN"/>
    <property type="match status" value="1"/>
</dbReference>
<protein>
    <submittedName>
        <fullName evidence="5">Uncharacterized protein</fullName>
    </submittedName>
</protein>
<evidence type="ECO:0000259" key="4">
    <source>
        <dbReference type="Pfam" id="PF26335"/>
    </source>
</evidence>
<dbReference type="EMBL" id="KV460207">
    <property type="protein sequence ID" value="OBU01103.2"/>
    <property type="molecule type" value="Genomic_DNA"/>
</dbReference>
<dbReference type="InterPro" id="IPR051478">
    <property type="entry name" value="Beta-lactamase-like_AB/R"/>
</dbReference>
<dbReference type="InterPro" id="IPR001466">
    <property type="entry name" value="Beta-lactam-related"/>
</dbReference>
<dbReference type="PANTHER" id="PTHR22935:SF95">
    <property type="entry name" value="BETA-LACTAMASE-LIKE 1-RELATED"/>
    <property type="match status" value="1"/>
</dbReference>
<evidence type="ECO:0000313" key="6">
    <source>
        <dbReference type="Proteomes" id="UP000091956"/>
    </source>
</evidence>
<name>A0A2P2SW86_9PEZI</name>
<organism evidence="5 6">
    <name type="scientific">Pseudogymnoascus verrucosus</name>
    <dbReference type="NCBI Taxonomy" id="342668"/>
    <lineage>
        <taxon>Eukaryota</taxon>
        <taxon>Fungi</taxon>
        <taxon>Dikarya</taxon>
        <taxon>Ascomycota</taxon>
        <taxon>Pezizomycotina</taxon>
        <taxon>Leotiomycetes</taxon>
        <taxon>Thelebolales</taxon>
        <taxon>Thelebolaceae</taxon>
        <taxon>Pseudogymnoascus</taxon>
    </lineage>
</organism>
<feature type="signal peptide" evidence="2">
    <location>
        <begin position="1"/>
        <end position="22"/>
    </location>
</feature>
<evidence type="ECO:0000259" key="3">
    <source>
        <dbReference type="Pfam" id="PF00144"/>
    </source>
</evidence>
<dbReference type="STRING" id="342668.A0A2P2SW86"/>
<dbReference type="InterPro" id="IPR012338">
    <property type="entry name" value="Beta-lactam/transpept-like"/>
</dbReference>
<dbReference type="RefSeq" id="XP_018134835.2">
    <property type="nucleotide sequence ID" value="XM_018270254.2"/>
</dbReference>
<dbReference type="InterPro" id="IPR058664">
    <property type="entry name" value="ARB_00930-like_C"/>
</dbReference>